<keyword evidence="4" id="KW-1185">Reference proteome</keyword>
<proteinExistence type="predicted"/>
<dbReference type="KEGG" id="tpla:ElP_00080"/>
<dbReference type="Gene3D" id="3.90.1570.10">
    <property type="entry name" value="tt1808, chain A"/>
    <property type="match status" value="1"/>
</dbReference>
<feature type="region of interest" description="Disordered" evidence="1">
    <location>
        <begin position="198"/>
        <end position="217"/>
    </location>
</feature>
<feature type="compositionally biased region" description="Basic and acidic residues" evidence="1">
    <location>
        <begin position="15"/>
        <end position="24"/>
    </location>
</feature>
<gene>
    <name evidence="3" type="ORF">ElP_00080</name>
</gene>
<dbReference type="OrthoDB" id="1807117at2"/>
<protein>
    <recommendedName>
        <fullName evidence="2">Putative restriction endonuclease domain-containing protein</fullName>
    </recommendedName>
</protein>
<feature type="region of interest" description="Disordered" evidence="1">
    <location>
        <begin position="1"/>
        <end position="24"/>
    </location>
</feature>
<name>A0A518GUC1_9BACT</name>
<feature type="domain" description="Putative restriction endonuclease" evidence="2">
    <location>
        <begin position="36"/>
        <end position="194"/>
    </location>
</feature>
<evidence type="ECO:0000313" key="3">
    <source>
        <dbReference type="EMBL" id="QDV32185.1"/>
    </source>
</evidence>
<dbReference type="PANTHER" id="PTHR34107:SF1">
    <property type="entry name" value="SLL0198 PROTEIN"/>
    <property type="match status" value="1"/>
</dbReference>
<dbReference type="AlphaFoldDB" id="A0A518GUC1"/>
<organism evidence="3 4">
    <name type="scientific">Tautonia plasticadhaerens</name>
    <dbReference type="NCBI Taxonomy" id="2527974"/>
    <lineage>
        <taxon>Bacteria</taxon>
        <taxon>Pseudomonadati</taxon>
        <taxon>Planctomycetota</taxon>
        <taxon>Planctomycetia</taxon>
        <taxon>Isosphaerales</taxon>
        <taxon>Isosphaeraceae</taxon>
        <taxon>Tautonia</taxon>
    </lineage>
</organism>
<evidence type="ECO:0000259" key="2">
    <source>
        <dbReference type="Pfam" id="PF05685"/>
    </source>
</evidence>
<dbReference type="Proteomes" id="UP000317835">
    <property type="component" value="Chromosome"/>
</dbReference>
<reference evidence="3 4" key="1">
    <citation type="submission" date="2019-02" db="EMBL/GenBank/DDBJ databases">
        <title>Deep-cultivation of Planctomycetes and their phenomic and genomic characterization uncovers novel biology.</title>
        <authorList>
            <person name="Wiegand S."/>
            <person name="Jogler M."/>
            <person name="Boedeker C."/>
            <person name="Pinto D."/>
            <person name="Vollmers J."/>
            <person name="Rivas-Marin E."/>
            <person name="Kohn T."/>
            <person name="Peeters S.H."/>
            <person name="Heuer A."/>
            <person name="Rast P."/>
            <person name="Oberbeckmann S."/>
            <person name="Bunk B."/>
            <person name="Jeske O."/>
            <person name="Meyerdierks A."/>
            <person name="Storesund J.E."/>
            <person name="Kallscheuer N."/>
            <person name="Luecker S."/>
            <person name="Lage O.M."/>
            <person name="Pohl T."/>
            <person name="Merkel B.J."/>
            <person name="Hornburger P."/>
            <person name="Mueller R.-W."/>
            <person name="Bruemmer F."/>
            <person name="Labrenz M."/>
            <person name="Spormann A.M."/>
            <person name="Op den Camp H."/>
            <person name="Overmann J."/>
            <person name="Amann R."/>
            <person name="Jetten M.S.M."/>
            <person name="Mascher T."/>
            <person name="Medema M.H."/>
            <person name="Devos D.P."/>
            <person name="Kaster A.-K."/>
            <person name="Ovreas L."/>
            <person name="Rohde M."/>
            <person name="Galperin M.Y."/>
            <person name="Jogler C."/>
        </authorList>
    </citation>
    <scope>NUCLEOTIDE SEQUENCE [LARGE SCALE GENOMIC DNA]</scope>
    <source>
        <strain evidence="3 4">ElP</strain>
    </source>
</reference>
<evidence type="ECO:0000313" key="4">
    <source>
        <dbReference type="Proteomes" id="UP000317835"/>
    </source>
</evidence>
<sequence length="217" mass="23422">MATATRTESTIEPPDDIRPGVIPEERDPIVPPTGDGFYEVVDGVVVEVPPMGSFEADIANLIAYSMNEHARPRRLGRAFVGVLFRIDVGREIRRQPAVAFVSAARLPAGKRAPKASSWQVVPDLAVEIVSPSDQAAHLNRKIADYFQAGTIAVWVIYQETRQVYAYSSPVDVRILTPPADLDGGAVLPGFRLPIARLFEDDPDPSPSPSPSPSPAGS</sequence>
<dbReference type="PANTHER" id="PTHR34107">
    <property type="entry name" value="SLL0198 PROTEIN-RELATED"/>
    <property type="match status" value="1"/>
</dbReference>
<dbReference type="InterPro" id="IPR011335">
    <property type="entry name" value="Restrct_endonuc-II-like"/>
</dbReference>
<dbReference type="CDD" id="cd06260">
    <property type="entry name" value="DUF820-like"/>
    <property type="match status" value="1"/>
</dbReference>
<dbReference type="Pfam" id="PF05685">
    <property type="entry name" value="Uma2"/>
    <property type="match status" value="1"/>
</dbReference>
<dbReference type="EMBL" id="CP036426">
    <property type="protein sequence ID" value="QDV32185.1"/>
    <property type="molecule type" value="Genomic_DNA"/>
</dbReference>
<dbReference type="InterPro" id="IPR012296">
    <property type="entry name" value="Nuclease_put_TT1808"/>
</dbReference>
<evidence type="ECO:0000256" key="1">
    <source>
        <dbReference type="SAM" id="MobiDB-lite"/>
    </source>
</evidence>
<dbReference type="InterPro" id="IPR008538">
    <property type="entry name" value="Uma2"/>
</dbReference>
<dbReference type="RefSeq" id="WP_145266054.1">
    <property type="nucleotide sequence ID" value="NZ_CP036426.1"/>
</dbReference>
<accession>A0A518GUC1</accession>
<feature type="compositionally biased region" description="Polar residues" evidence="1">
    <location>
        <begin position="1"/>
        <end position="10"/>
    </location>
</feature>
<dbReference type="SUPFAM" id="SSF52980">
    <property type="entry name" value="Restriction endonuclease-like"/>
    <property type="match status" value="1"/>
</dbReference>
<feature type="compositionally biased region" description="Pro residues" evidence="1">
    <location>
        <begin position="204"/>
        <end position="217"/>
    </location>
</feature>